<comment type="caution">
    <text evidence="1">The sequence shown here is derived from an EMBL/GenBank/DDBJ whole genome shotgun (WGS) entry which is preliminary data.</text>
</comment>
<protein>
    <submittedName>
        <fullName evidence="1">Uncharacterized protein</fullName>
    </submittedName>
</protein>
<dbReference type="AlphaFoldDB" id="A0A644Y0N0"/>
<reference evidence="1" key="1">
    <citation type="submission" date="2019-08" db="EMBL/GenBank/DDBJ databases">
        <authorList>
            <person name="Kucharzyk K."/>
            <person name="Murdoch R.W."/>
            <person name="Higgins S."/>
            <person name="Loffler F."/>
        </authorList>
    </citation>
    <scope>NUCLEOTIDE SEQUENCE</scope>
</reference>
<evidence type="ECO:0000313" key="1">
    <source>
        <dbReference type="EMBL" id="MPM22070.1"/>
    </source>
</evidence>
<dbReference type="EMBL" id="VSSQ01003728">
    <property type="protein sequence ID" value="MPM22070.1"/>
    <property type="molecule type" value="Genomic_DNA"/>
</dbReference>
<name>A0A644Y0N0_9ZZZZ</name>
<proteinExistence type="predicted"/>
<organism evidence="1">
    <name type="scientific">bioreactor metagenome</name>
    <dbReference type="NCBI Taxonomy" id="1076179"/>
    <lineage>
        <taxon>unclassified sequences</taxon>
        <taxon>metagenomes</taxon>
        <taxon>ecological metagenomes</taxon>
    </lineage>
</organism>
<accession>A0A644Y0N0</accession>
<gene>
    <name evidence="1" type="ORF">SDC9_68520</name>
</gene>
<sequence length="98" mass="11520">MSGYLDQPTVEARLAAYQESDDLELDIDRLRNEYQQNGWIVPPREELREEAIKEQREWLENLALCETEGHLLEETADCENGTSDLYCNRCGFSQHIQW</sequence>